<name>A0ABU5ZA92_9FLAO</name>
<sequence>MSTVILERVEIKEADFHLFEELFKKFKVKYQELTAQKTIEKDDTKMSKEEFFKRIDKARTQKGRYISDEEMDKMLLG</sequence>
<keyword evidence="2" id="KW-1185">Reference proteome</keyword>
<organism evidence="1 2">
    <name type="scientific">Capnocytophaga gingivalis</name>
    <dbReference type="NCBI Taxonomy" id="1017"/>
    <lineage>
        <taxon>Bacteria</taxon>
        <taxon>Pseudomonadati</taxon>
        <taxon>Bacteroidota</taxon>
        <taxon>Flavobacteriia</taxon>
        <taxon>Flavobacteriales</taxon>
        <taxon>Flavobacteriaceae</taxon>
        <taxon>Capnocytophaga</taxon>
    </lineage>
</organism>
<comment type="caution">
    <text evidence="1">The sequence shown here is derived from an EMBL/GenBank/DDBJ whole genome shotgun (WGS) entry which is preliminary data.</text>
</comment>
<dbReference type="Proteomes" id="UP001311730">
    <property type="component" value="Unassembled WGS sequence"/>
</dbReference>
<dbReference type="RefSeq" id="WP_323983988.1">
    <property type="nucleotide sequence ID" value="NZ_JAYKBW010000013.1"/>
</dbReference>
<accession>A0ABU5ZA92</accession>
<evidence type="ECO:0008006" key="3">
    <source>
        <dbReference type="Google" id="ProtNLM"/>
    </source>
</evidence>
<gene>
    <name evidence="1" type="ORF">VJJ08_11295</name>
</gene>
<protein>
    <recommendedName>
        <fullName evidence="3">Toxin-antitoxin system, antitoxin component, ribbon-helix-helix domain protein</fullName>
    </recommendedName>
</protein>
<reference evidence="1 2" key="1">
    <citation type="submission" date="2023-12" db="EMBL/GenBank/DDBJ databases">
        <title>Genomic sequences of Capnocytophaga and Parvimonas strains.</title>
        <authorList>
            <person name="Watt R.M."/>
            <person name="Wang M."/>
            <person name="Yang T."/>
            <person name="Tong W.M."/>
        </authorList>
    </citation>
    <scope>NUCLEOTIDE SEQUENCE [LARGE SCALE GENOMIC DNA]</scope>
    <source>
        <strain evidence="1 2">CCUG 13096</strain>
    </source>
</reference>
<dbReference type="EMBL" id="JAYKBW010000013">
    <property type="protein sequence ID" value="MEB3075871.1"/>
    <property type="molecule type" value="Genomic_DNA"/>
</dbReference>
<evidence type="ECO:0000313" key="2">
    <source>
        <dbReference type="Proteomes" id="UP001311730"/>
    </source>
</evidence>
<evidence type="ECO:0000313" key="1">
    <source>
        <dbReference type="EMBL" id="MEB3075871.1"/>
    </source>
</evidence>
<proteinExistence type="predicted"/>